<keyword evidence="1" id="KW-0812">Transmembrane</keyword>
<keyword evidence="3" id="KW-1185">Reference proteome</keyword>
<feature type="transmembrane region" description="Helical" evidence="1">
    <location>
        <begin position="51"/>
        <end position="74"/>
    </location>
</feature>
<evidence type="ECO:0000313" key="2">
    <source>
        <dbReference type="EMBL" id="GAF03298.1"/>
    </source>
</evidence>
<dbReference type="Proteomes" id="UP000019402">
    <property type="component" value="Unassembled WGS sequence"/>
</dbReference>
<sequence length="228" mass="26884">MKLINIRFEKEKLENVPGCFGSILIILPFVLLLITLHTLEPFIFWGVDDTPFHFTLFATFAIVSYVFLSLFFAIAKKWQRWVMYIYIAILVLQTGVGFIYKYYRPQGQSFSNEEMNSINHYISSDKDLPKGLSVLIWNDSIGVIGKSVDYLYANCRTNYNKLEITNTVKRGYTLSKFSPKEDFIHYRNLISGSKGNKKEIPIFYDFWQWQFPDRLIYIYKELQLYFGS</sequence>
<feature type="transmembrane region" description="Helical" evidence="1">
    <location>
        <begin position="81"/>
        <end position="103"/>
    </location>
</feature>
<keyword evidence="1" id="KW-1133">Transmembrane helix</keyword>
<dbReference type="AlphaFoldDB" id="W7Y6M8"/>
<evidence type="ECO:0000313" key="3">
    <source>
        <dbReference type="Proteomes" id="UP000019402"/>
    </source>
</evidence>
<keyword evidence="1" id="KW-0472">Membrane</keyword>
<dbReference type="EMBL" id="BAMD01000021">
    <property type="protein sequence ID" value="GAF03298.1"/>
    <property type="molecule type" value="Genomic_DNA"/>
</dbReference>
<comment type="caution">
    <text evidence="2">The sequence shown here is derived from an EMBL/GenBank/DDBJ whole genome shotgun (WGS) entry which is preliminary data.</text>
</comment>
<evidence type="ECO:0000256" key="1">
    <source>
        <dbReference type="SAM" id="Phobius"/>
    </source>
</evidence>
<name>W7Y6M8_9BACT</name>
<proteinExistence type="predicted"/>
<protein>
    <submittedName>
        <fullName evidence="2">Uncharacterized protein</fullName>
    </submittedName>
</protein>
<dbReference type="RefSeq" id="WP_027473794.1">
    <property type="nucleotide sequence ID" value="NZ_BAMD01000021.1"/>
</dbReference>
<reference evidence="2 3" key="1">
    <citation type="journal article" date="2014" name="Genome Announc.">
        <title>Draft Genome Sequence of Cytophaga fermentans JCM 21142T, a Facultative Anaerobe Isolated from Marine Mud.</title>
        <authorList>
            <person name="Starns D."/>
            <person name="Oshima K."/>
            <person name="Suda W."/>
            <person name="Iino T."/>
            <person name="Yuki M."/>
            <person name="Inoue J."/>
            <person name="Kitamura K."/>
            <person name="Iida T."/>
            <person name="Darby A."/>
            <person name="Hattori M."/>
            <person name="Ohkuma M."/>
        </authorList>
    </citation>
    <scope>NUCLEOTIDE SEQUENCE [LARGE SCALE GENOMIC DNA]</scope>
    <source>
        <strain evidence="2 3">JCM 21142</strain>
    </source>
</reference>
<organism evidence="2 3">
    <name type="scientific">Saccharicrinis fermentans DSM 9555 = JCM 21142</name>
    <dbReference type="NCBI Taxonomy" id="869213"/>
    <lineage>
        <taxon>Bacteria</taxon>
        <taxon>Pseudomonadati</taxon>
        <taxon>Bacteroidota</taxon>
        <taxon>Bacteroidia</taxon>
        <taxon>Marinilabiliales</taxon>
        <taxon>Marinilabiliaceae</taxon>
        <taxon>Saccharicrinis</taxon>
    </lineage>
</organism>
<feature type="transmembrane region" description="Helical" evidence="1">
    <location>
        <begin position="20"/>
        <end position="39"/>
    </location>
</feature>
<dbReference type="STRING" id="869213.GCA_000517085_04618"/>
<gene>
    <name evidence="2" type="ORF">JCM21142_41966</name>
</gene>
<accession>W7Y6M8</accession>